<gene>
    <name evidence="1" type="ORF">C6571_16750</name>
</gene>
<dbReference type="AlphaFoldDB" id="A0A2S0N3K4"/>
<evidence type="ECO:0000313" key="1">
    <source>
        <dbReference type="EMBL" id="AVO42722.1"/>
    </source>
</evidence>
<evidence type="ECO:0000313" key="2">
    <source>
        <dbReference type="Proteomes" id="UP000239326"/>
    </source>
</evidence>
<accession>A0A2S0N3K4</accession>
<keyword evidence="2" id="KW-1185">Reference proteome</keyword>
<sequence length="96" mass="9563">MKTVHIAIIATAAAVGIVYLATRAARAAADLGPLGLGAAAGSAVVDLGAGAVLGIGDAVGLPRTEMTECERAMAEGRTWDASFVCPAGTFLKYLTS</sequence>
<dbReference type="OrthoDB" id="8763161at2"/>
<dbReference type="RefSeq" id="WP_106447697.1">
    <property type="nucleotide sequence ID" value="NZ_CP027669.1"/>
</dbReference>
<organism evidence="1 2">
    <name type="scientific">Simplicispira suum</name>
    <dbReference type="NCBI Taxonomy" id="2109915"/>
    <lineage>
        <taxon>Bacteria</taxon>
        <taxon>Pseudomonadati</taxon>
        <taxon>Pseudomonadota</taxon>
        <taxon>Betaproteobacteria</taxon>
        <taxon>Burkholderiales</taxon>
        <taxon>Comamonadaceae</taxon>
        <taxon>Simplicispira</taxon>
    </lineage>
</organism>
<dbReference type="Proteomes" id="UP000239326">
    <property type="component" value="Chromosome"/>
</dbReference>
<proteinExistence type="predicted"/>
<dbReference type="KEGG" id="simp:C6571_16750"/>
<protein>
    <submittedName>
        <fullName evidence="1">Uncharacterized protein</fullName>
    </submittedName>
</protein>
<name>A0A2S0N3K4_9BURK</name>
<reference evidence="1 2" key="1">
    <citation type="submission" date="2018-03" db="EMBL/GenBank/DDBJ databases">
        <title>Genome sequencing of Simplicispira sp.</title>
        <authorList>
            <person name="Kim S.-J."/>
            <person name="Heo J."/>
            <person name="Kwon S.-W."/>
        </authorList>
    </citation>
    <scope>NUCLEOTIDE SEQUENCE [LARGE SCALE GENOMIC DNA]</scope>
    <source>
        <strain evidence="1 2">SC1-8</strain>
    </source>
</reference>
<dbReference type="EMBL" id="CP027669">
    <property type="protein sequence ID" value="AVO42722.1"/>
    <property type="molecule type" value="Genomic_DNA"/>
</dbReference>